<dbReference type="InterPro" id="IPR052698">
    <property type="entry name" value="MoCofactor_Util/Proc"/>
</dbReference>
<dbReference type="STRING" id="1304275.C41B8_02732"/>
<organism evidence="3 4">
    <name type="scientific">Salinisphaera hydrothermalis (strain C41B8)</name>
    <dbReference type="NCBI Taxonomy" id="1304275"/>
    <lineage>
        <taxon>Bacteria</taxon>
        <taxon>Pseudomonadati</taxon>
        <taxon>Pseudomonadota</taxon>
        <taxon>Gammaproteobacteria</taxon>
        <taxon>Salinisphaerales</taxon>
        <taxon>Salinisphaeraceae</taxon>
        <taxon>Salinisphaera</taxon>
    </lineage>
</organism>
<dbReference type="InterPro" id="IPR003777">
    <property type="entry name" value="XdhC_CoxI"/>
</dbReference>
<dbReference type="eggNOG" id="COG1975">
    <property type="taxonomic scope" value="Bacteria"/>
</dbReference>
<dbReference type="InterPro" id="IPR027051">
    <property type="entry name" value="XdhC_Rossmann_dom"/>
</dbReference>
<evidence type="ECO:0000313" key="3">
    <source>
        <dbReference type="EMBL" id="KEZ79010.1"/>
    </source>
</evidence>
<dbReference type="Proteomes" id="UP000028302">
    <property type="component" value="Unassembled WGS sequence"/>
</dbReference>
<feature type="domain" description="XdhC Rossmann" evidence="2">
    <location>
        <begin position="178"/>
        <end position="319"/>
    </location>
</feature>
<dbReference type="Pfam" id="PF13478">
    <property type="entry name" value="XdhC_C"/>
    <property type="match status" value="1"/>
</dbReference>
<dbReference type="Pfam" id="PF02625">
    <property type="entry name" value="XdhC_CoxI"/>
    <property type="match status" value="1"/>
</dbReference>
<dbReference type="PANTHER" id="PTHR30388:SF4">
    <property type="entry name" value="MOLYBDENUM COFACTOR INSERTION CHAPERONE PAOD"/>
    <property type="match status" value="1"/>
</dbReference>
<evidence type="ECO:0008006" key="5">
    <source>
        <dbReference type="Google" id="ProtNLM"/>
    </source>
</evidence>
<evidence type="ECO:0000259" key="1">
    <source>
        <dbReference type="Pfam" id="PF02625"/>
    </source>
</evidence>
<evidence type="ECO:0000313" key="4">
    <source>
        <dbReference type="Proteomes" id="UP000028302"/>
    </source>
</evidence>
<dbReference type="PANTHER" id="PTHR30388">
    <property type="entry name" value="ALDEHYDE OXIDOREDUCTASE MOLYBDENUM COFACTOR ASSEMBLY PROTEIN"/>
    <property type="match status" value="1"/>
</dbReference>
<dbReference type="EMBL" id="APNK01000002">
    <property type="protein sequence ID" value="KEZ79010.1"/>
    <property type="molecule type" value="Genomic_DNA"/>
</dbReference>
<sequence length="331" mass="35379">MVLRDSAFAVDDWPAWPTYGLSDDLLPALRHWAQHDDVAAIATLVHISGSSPRPLGSEMAISARGNVAGYVSGGCVEGTVAVQAESVLADGRPKLLDYGAGSPVLDVQLTCGGRIGIFLRRIGDLAQCVAQHDNARRERAELFVDIDFDSGDAVAHREPKPRAEGQGFRQHYPPPTRLMLVGGDPVTLAIGELATLMGVEVGLIRPYGPSAPPPGMALCHYDTRALASALPDLPLDAWTAVYSLTHDMTDDQSVISHALRSPAFRVGVLGSRRKAEQRRVDLHADGFDDADLARLDMPAGLDIGATGPREIALSILAEITAHRPRARPVAF</sequence>
<dbReference type="PATRIC" id="fig|1304275.5.peg.554"/>
<proteinExistence type="predicted"/>
<dbReference type="AlphaFoldDB" id="A0A084IQM6"/>
<accession>A0A084IQM6</accession>
<comment type="caution">
    <text evidence="3">The sequence shown here is derived from an EMBL/GenBank/DDBJ whole genome shotgun (WGS) entry which is preliminary data.</text>
</comment>
<dbReference type="Gene3D" id="3.40.50.720">
    <property type="entry name" value="NAD(P)-binding Rossmann-like Domain"/>
    <property type="match status" value="1"/>
</dbReference>
<reference evidence="3 4" key="1">
    <citation type="submission" date="2013-03" db="EMBL/GenBank/DDBJ databases">
        <title>Salinisphaera hydrothermalis C41B8 Genome Sequencing.</title>
        <authorList>
            <person name="Li C."/>
            <person name="Lai Q."/>
            <person name="Shao Z."/>
        </authorList>
    </citation>
    <scope>NUCLEOTIDE SEQUENCE [LARGE SCALE GENOMIC DNA]</scope>
    <source>
        <strain evidence="3 4">C41B8</strain>
    </source>
</reference>
<feature type="domain" description="XdhC- CoxI" evidence="1">
    <location>
        <begin position="32"/>
        <end position="99"/>
    </location>
</feature>
<name>A0A084IQM6_SALHC</name>
<dbReference type="OrthoDB" id="9815497at2"/>
<keyword evidence="4" id="KW-1185">Reference proteome</keyword>
<protein>
    <recommendedName>
        <fullName evidence="5">Xanthine dehydrogenase</fullName>
    </recommendedName>
</protein>
<gene>
    <name evidence="3" type="ORF">C41B8_02732</name>
</gene>
<evidence type="ECO:0000259" key="2">
    <source>
        <dbReference type="Pfam" id="PF13478"/>
    </source>
</evidence>